<dbReference type="Pfam" id="PF00328">
    <property type="entry name" value="His_Phos_2"/>
    <property type="match status" value="1"/>
</dbReference>
<dbReference type="GO" id="GO:0015031">
    <property type="term" value="P:protein transport"/>
    <property type="evidence" value="ECO:0007669"/>
    <property type="project" value="UniProtKB-KW"/>
</dbReference>
<evidence type="ECO:0000256" key="9">
    <source>
        <dbReference type="ARBA" id="ARBA00022807"/>
    </source>
</evidence>
<feature type="transmembrane region" description="Helical" evidence="15">
    <location>
        <begin position="928"/>
        <end position="950"/>
    </location>
</feature>
<keyword evidence="15" id="KW-0472">Membrane</keyword>
<dbReference type="InterPro" id="IPR038765">
    <property type="entry name" value="Papain-like_cys_pep_sf"/>
</dbReference>
<evidence type="ECO:0000256" key="10">
    <source>
        <dbReference type="ARBA" id="ARBA00022927"/>
    </source>
</evidence>
<proteinExistence type="inferred from homology"/>
<dbReference type="EMBL" id="WIXE01024795">
    <property type="protein sequence ID" value="KAK5965264.1"/>
    <property type="molecule type" value="Genomic_DNA"/>
</dbReference>
<dbReference type="InterPro" id="IPR019174">
    <property type="entry name" value="NADH_DH_b-subcmplx_su6"/>
</dbReference>
<dbReference type="GO" id="GO:0000423">
    <property type="term" value="P:mitophagy"/>
    <property type="evidence" value="ECO:0007669"/>
    <property type="project" value="TreeGrafter"/>
</dbReference>
<dbReference type="Proteomes" id="UP001331761">
    <property type="component" value="Unassembled WGS sequence"/>
</dbReference>
<keyword evidence="11" id="KW-0072">Autophagy</keyword>
<dbReference type="InterPro" id="IPR043141">
    <property type="entry name" value="Ribosomal_uL10-like_sf"/>
</dbReference>
<evidence type="ECO:0000256" key="6">
    <source>
        <dbReference type="ARBA" id="ARBA00022490"/>
    </source>
</evidence>
<keyword evidence="5" id="KW-0813">Transport</keyword>
<dbReference type="GO" id="GO:0000045">
    <property type="term" value="P:autophagosome assembly"/>
    <property type="evidence" value="ECO:0007669"/>
    <property type="project" value="TreeGrafter"/>
</dbReference>
<evidence type="ECO:0000256" key="15">
    <source>
        <dbReference type="SAM" id="Phobius"/>
    </source>
</evidence>
<protein>
    <recommendedName>
        <fullName evidence="20">NADH-ubiquinone oxidoreductase B17 subunit</fullName>
    </recommendedName>
</protein>
<evidence type="ECO:0000256" key="4">
    <source>
        <dbReference type="ARBA" id="ARBA00011521"/>
    </source>
</evidence>
<evidence type="ECO:0000256" key="13">
    <source>
        <dbReference type="SAM" id="Coils"/>
    </source>
</evidence>
<dbReference type="GO" id="GO:0016485">
    <property type="term" value="P:protein processing"/>
    <property type="evidence" value="ECO:0007669"/>
    <property type="project" value="TreeGrafter"/>
</dbReference>
<dbReference type="SUPFAM" id="SSF54001">
    <property type="entry name" value="Cysteine proteinases"/>
    <property type="match status" value="1"/>
</dbReference>
<dbReference type="InterPro" id="IPR001790">
    <property type="entry name" value="Ribosomal_uL10"/>
</dbReference>
<evidence type="ECO:0000259" key="16">
    <source>
        <dbReference type="Pfam" id="PF03416"/>
    </source>
</evidence>
<evidence type="ECO:0000256" key="7">
    <source>
        <dbReference type="ARBA" id="ARBA00022670"/>
    </source>
</evidence>
<evidence type="ECO:0000256" key="11">
    <source>
        <dbReference type="ARBA" id="ARBA00023006"/>
    </source>
</evidence>
<feature type="coiled-coil region" evidence="13">
    <location>
        <begin position="441"/>
        <end position="512"/>
    </location>
</feature>
<comment type="similarity">
    <text evidence="2">Belongs to the universal ribosomal protein uL10 family.</text>
</comment>
<dbReference type="InterPro" id="IPR046792">
    <property type="entry name" value="Peptidase_C54_cat"/>
</dbReference>
<feature type="region of interest" description="Disordered" evidence="14">
    <location>
        <begin position="739"/>
        <end position="767"/>
    </location>
</feature>
<gene>
    <name evidence="18" type="ORF">GCK32_002766</name>
</gene>
<evidence type="ECO:0000256" key="3">
    <source>
        <dbReference type="ARBA" id="ARBA00010958"/>
    </source>
</evidence>
<feature type="region of interest" description="Disordered" evidence="14">
    <location>
        <begin position="1789"/>
        <end position="1812"/>
    </location>
</feature>
<name>A0AAN8I8Z2_TRICO</name>
<dbReference type="GO" id="GO:0004197">
    <property type="term" value="F:cysteine-type endopeptidase activity"/>
    <property type="evidence" value="ECO:0007669"/>
    <property type="project" value="TreeGrafter"/>
</dbReference>
<comment type="subunit">
    <text evidence="4">P0 forms a pentameric complex by interaction with dimers of P1 and P2.</text>
</comment>
<dbReference type="SUPFAM" id="SSF160369">
    <property type="entry name" value="Ribosomal protein L10-like"/>
    <property type="match status" value="1"/>
</dbReference>
<keyword evidence="8" id="KW-0378">Hydrolase</keyword>
<dbReference type="InterPro" id="IPR040637">
    <property type="entry name" value="Ribosomal_uL10-like_insert"/>
</dbReference>
<evidence type="ECO:0000256" key="1">
    <source>
        <dbReference type="ARBA" id="ARBA00004496"/>
    </source>
</evidence>
<dbReference type="CDD" id="cd07061">
    <property type="entry name" value="HP_HAP_like"/>
    <property type="match status" value="1"/>
</dbReference>
<evidence type="ECO:0000256" key="2">
    <source>
        <dbReference type="ARBA" id="ARBA00008889"/>
    </source>
</evidence>
<sequence length="1908" mass="217949">MVREDRTTWKANYFLKLVELFDEYPKCFLVGVDNVGSKQMQEIRQAMRGHAVILMGKNTMIRKAIRGHLSKNPALEKLLPYIVQNVGFVFTKEDLGEIRSKLLENRRGAPAKAGAIAPCDVKLPPQNTGMGPEKTSFFQALQIPTKIARGLTMGNQYVKPPREGNSPYTRSGIPPPALMKKSGSDNPIHRIHDPMSLELHMADERVRAAGLSPAEREWRMKWLKDQHLHPDEPIVVDAVHRQLNPIRILYRWPWDKLYLHFLKPTFGVYYGTAIRVTVPKLFMAFVALETIYYYWKYEVKDWQHLRGIETMALKEVITNKVEIDEKYPGLIEKALVYPAKHGYHTSVAAEGKRIPTWDIESILTRAVYRALNDNGNQLVNVEYSKFPTSIDKSRVTSDAQLQLRLIAERLCTRVERRYEKRLLQQREKDRVDTDRKLADIRAEYSEQMEMRRRELERQRERMEEQYVEKDRVLRHKIELQLAVCKKSLETRLAELAMNKEHLDRAKAEFQAKFTSDVELLNQEWAKLSGKQDDLRAFYRQEFEVEQRGLVEKTEELEKVNAALKKKLIESSTEIYQMRSQLTRMASLEEDLKSANERLRNEVQERHRLSRCSYEVDRLRDENAFLKEELEQLKSIAREPKAKNSVTSAANASKEEAYVVKINEMKNIIRVMTLDTTIDCVAAARSVHEQTLVSPGLLLSEGYDDFCRSLKQNVDRYSSPKKSMLKEIDSKEAINIRESATATKPGHSLAQRPDPTVAPSLPVQKADPPYSAELAHTSGEAFVASSYLRTETHSSQEASQDTGPSGATTVTGNTASSFAERLKARNEMKRTLKYPMLSPKEETKKEEMHEAITQQSNEGHDVMEKYLELLTTKKQEKGQPVVQTAGVNEIVVPENNFLDMEEAVLDKETNSGDEIECASNRWIDVPNSLLFINDTLGLLFITWYVTATVVFRRDDCVLQVGGGIVNTKFCVSTESIGKKHPYSVFTARRGNIRSSRAFRVFSLTVIAVFVIYWLFSGAAVRELPSSEHLPASDDLPTRKLHNVPAEWAEISPLHTVEDKDGCSPFREEDRKDFEGYKELVESDDFNYFLRTDVRFNNFPKIPSQQHCSAGQMTAEGALQHVKFGKYMREKYLESNLFSTDSRLNITVTSSRYNRTFQSAIAFTSSFLFPSKSFVPQIYVQASNFTYLCTNLNCACSNAKRWRVRFEKERYEYFVKRSPQHLQKEANLLRTHSAFSHAMDPFQILDVALGRYVCRRKSLPCFGRSYCLSYEFLNQLLNETTTRKKVMFNEGSRYVVEKMNLVEAHGVLYHIAETIANLRKFPHTNVIKIFSGHDVTLAPILVVLKIPFIDPPHYVSRLVIEDAFCDFVISFFCVITVIDERDIRVLRKQYTYTCLVLMEQPDSARSSENGCRPSKLEYMNGVVLRETASPLSSPDDVISSGRSSLTDLADLCGPGGSAVPEGETNDGWLRSKLRKAGSAWSSWRSSEPSHPSSGWRDKISSAWNSLKYSEKWLKLSDDDYSSDGVKMIVLLGQFYCPENSDDPNGVGFMDFCRDYYTRLWITYRTGMPPLLGSQVTSDCGWGCMIRTTQMAIAQAIVVNRLGRGWRYFGRKQSTKRKDFSSQVGSDLFYEAQLEILKLFEDCPSAPLGIHRLLEISNAGDCGENAIGRWFAPSEVISLIKKALKLSASPLTSDLALLLAVNGLVVVGDAERECRHWSKRLLVFIPLRLGGNSVNPVYIHHIRQMLSMVTCLGILGGRPDHSLYFIGYYGRHVIYLDPHVAHEYVPISSWDDLSSTPTAPTEEEKSKEKKRRKHPIGTYHSRSFSKIPIYDMDPSCVVGFMFKNREEMDECFRVLNLNQVVDVDLGPGEGSKRTKDPLFTVQYQETSMSDSLRETTDDEKRQALEHGFELL</sequence>
<dbReference type="Pfam" id="PF03416">
    <property type="entry name" value="Peptidase_C54"/>
    <property type="match status" value="1"/>
</dbReference>
<dbReference type="InterPro" id="IPR000560">
    <property type="entry name" value="His_Pase_clade-2"/>
</dbReference>
<feature type="domain" description="Peptidase C54 catalytic" evidence="16">
    <location>
        <begin position="1548"/>
        <end position="1848"/>
    </location>
</feature>
<dbReference type="GO" id="GO:0016791">
    <property type="term" value="F:phosphatase activity"/>
    <property type="evidence" value="ECO:0007669"/>
    <property type="project" value="UniProtKB-ARBA"/>
</dbReference>
<dbReference type="PANTHER" id="PTHR22624:SF52">
    <property type="entry name" value="CYSTEINE PROTEASE"/>
    <property type="match status" value="1"/>
</dbReference>
<keyword evidence="7" id="KW-0645">Protease</keyword>
<accession>A0AAN8I8Z2</accession>
<comment type="catalytic activity">
    <reaction evidence="12">
        <text>[protein]-C-terminal L-amino acid-glycyl-phosphatidylethanolamide + H2O = [protein]-C-terminal L-amino acid-glycine + a 1,2-diacyl-sn-glycero-3-phosphoethanolamine</text>
        <dbReference type="Rhea" id="RHEA:67548"/>
        <dbReference type="Rhea" id="RHEA-COMP:17323"/>
        <dbReference type="Rhea" id="RHEA-COMP:17324"/>
        <dbReference type="ChEBI" id="CHEBI:15377"/>
        <dbReference type="ChEBI" id="CHEBI:64612"/>
        <dbReference type="ChEBI" id="CHEBI:172940"/>
        <dbReference type="ChEBI" id="CHEBI:172941"/>
    </reaction>
    <physiologicalReaction direction="left-to-right" evidence="12">
        <dbReference type="Rhea" id="RHEA:67549"/>
    </physiologicalReaction>
</comment>
<evidence type="ECO:0008006" key="20">
    <source>
        <dbReference type="Google" id="ProtNLM"/>
    </source>
</evidence>
<dbReference type="SUPFAM" id="SSF53254">
    <property type="entry name" value="Phosphoglycerate mutase-like"/>
    <property type="match status" value="1"/>
</dbReference>
<dbReference type="Gene3D" id="3.40.50.1240">
    <property type="entry name" value="Phosphoglycerate mutase-like"/>
    <property type="match status" value="1"/>
</dbReference>
<feature type="domain" description="Large ribosomal subunit protein uL10-like insertion" evidence="17">
    <location>
        <begin position="111"/>
        <end position="152"/>
    </location>
</feature>
<evidence type="ECO:0000256" key="12">
    <source>
        <dbReference type="ARBA" id="ARBA00029362"/>
    </source>
</evidence>
<dbReference type="GO" id="GO:0034727">
    <property type="term" value="P:piecemeal microautophagy of the nucleus"/>
    <property type="evidence" value="ECO:0007669"/>
    <property type="project" value="TreeGrafter"/>
</dbReference>
<keyword evidence="6" id="KW-0963">Cytoplasm</keyword>
<feature type="region of interest" description="Disordered" evidence="14">
    <location>
        <begin position="155"/>
        <end position="184"/>
    </location>
</feature>
<dbReference type="InterPro" id="IPR005078">
    <property type="entry name" value="Peptidase_C54"/>
</dbReference>
<organism evidence="18 19">
    <name type="scientific">Trichostrongylus colubriformis</name>
    <name type="common">Black scour worm</name>
    <dbReference type="NCBI Taxonomy" id="6319"/>
    <lineage>
        <taxon>Eukaryota</taxon>
        <taxon>Metazoa</taxon>
        <taxon>Ecdysozoa</taxon>
        <taxon>Nematoda</taxon>
        <taxon>Chromadorea</taxon>
        <taxon>Rhabditida</taxon>
        <taxon>Rhabditina</taxon>
        <taxon>Rhabditomorpha</taxon>
        <taxon>Strongyloidea</taxon>
        <taxon>Trichostrongylidae</taxon>
        <taxon>Trichostrongylus</taxon>
    </lineage>
</organism>
<reference evidence="18 19" key="1">
    <citation type="submission" date="2019-10" db="EMBL/GenBank/DDBJ databases">
        <title>Assembly and Annotation for the nematode Trichostrongylus colubriformis.</title>
        <authorList>
            <person name="Martin J."/>
        </authorList>
    </citation>
    <scope>NUCLEOTIDE SEQUENCE [LARGE SCALE GENOMIC DNA]</scope>
    <source>
        <strain evidence="18">G859</strain>
        <tissue evidence="18">Whole worm</tissue>
    </source>
</reference>
<dbReference type="FunFam" id="3.30.70.1730:FF:000002">
    <property type="entry name" value="60S acidic ribosomal protein P0"/>
    <property type="match status" value="1"/>
</dbReference>
<keyword evidence="15" id="KW-1133">Transmembrane helix</keyword>
<comment type="caution">
    <text evidence="18">The sequence shown here is derived from an EMBL/GenBank/DDBJ whole genome shotgun (WGS) entry which is preliminary data.</text>
</comment>
<dbReference type="GO" id="GO:0019786">
    <property type="term" value="F:protein-phosphatidylethanolamide deconjugating activity"/>
    <property type="evidence" value="ECO:0007669"/>
    <property type="project" value="InterPro"/>
</dbReference>
<evidence type="ECO:0000256" key="5">
    <source>
        <dbReference type="ARBA" id="ARBA00022448"/>
    </source>
</evidence>
<feature type="transmembrane region" description="Helical" evidence="15">
    <location>
        <begin position="996"/>
        <end position="1014"/>
    </location>
</feature>
<evidence type="ECO:0000313" key="19">
    <source>
        <dbReference type="Proteomes" id="UP001331761"/>
    </source>
</evidence>
<keyword evidence="15" id="KW-0812">Transmembrane</keyword>
<evidence type="ECO:0000256" key="8">
    <source>
        <dbReference type="ARBA" id="ARBA00022801"/>
    </source>
</evidence>
<keyword evidence="10" id="KW-0653">Protein transport</keyword>
<feature type="region of interest" description="Disordered" evidence="14">
    <location>
        <begin position="789"/>
        <end position="812"/>
    </location>
</feature>
<keyword evidence="19" id="KW-1185">Reference proteome</keyword>
<dbReference type="Pfam" id="PF09782">
    <property type="entry name" value="NDUF_B6"/>
    <property type="match status" value="1"/>
</dbReference>
<dbReference type="InterPro" id="IPR029033">
    <property type="entry name" value="His_PPase_superfam"/>
</dbReference>
<dbReference type="CDD" id="cd05795">
    <property type="entry name" value="Ribosomal_P0_L10e"/>
    <property type="match status" value="1"/>
</dbReference>
<dbReference type="GO" id="GO:0006120">
    <property type="term" value="P:mitochondrial electron transport, NADH to ubiquinone"/>
    <property type="evidence" value="ECO:0007669"/>
    <property type="project" value="InterPro"/>
</dbReference>
<evidence type="ECO:0000256" key="14">
    <source>
        <dbReference type="SAM" id="MobiDB-lite"/>
    </source>
</evidence>
<keyword evidence="13" id="KW-0175">Coiled coil</keyword>
<comment type="subcellular location">
    <subcellularLocation>
        <location evidence="1">Cytoplasm</location>
    </subcellularLocation>
</comment>
<evidence type="ECO:0000259" key="17">
    <source>
        <dbReference type="Pfam" id="PF17777"/>
    </source>
</evidence>
<comment type="similarity">
    <text evidence="3">Belongs to the peptidase C54 family.</text>
</comment>
<evidence type="ECO:0000313" key="18">
    <source>
        <dbReference type="EMBL" id="KAK5965264.1"/>
    </source>
</evidence>
<dbReference type="Gene3D" id="3.30.70.1730">
    <property type="match status" value="1"/>
</dbReference>
<keyword evidence="9" id="KW-0788">Thiol protease</keyword>
<dbReference type="GO" id="GO:0005739">
    <property type="term" value="C:mitochondrion"/>
    <property type="evidence" value="ECO:0007669"/>
    <property type="project" value="GOC"/>
</dbReference>
<dbReference type="Pfam" id="PF00466">
    <property type="entry name" value="Ribosomal_L10"/>
    <property type="match status" value="1"/>
</dbReference>
<dbReference type="Pfam" id="PF17777">
    <property type="entry name" value="RL10P_insert"/>
    <property type="match status" value="1"/>
</dbReference>
<dbReference type="GO" id="GO:0035973">
    <property type="term" value="P:aggrephagy"/>
    <property type="evidence" value="ECO:0007669"/>
    <property type="project" value="TreeGrafter"/>
</dbReference>
<feature type="coiled-coil region" evidence="13">
    <location>
        <begin position="549"/>
        <end position="635"/>
    </location>
</feature>
<dbReference type="PANTHER" id="PTHR22624">
    <property type="entry name" value="CYSTEINE PROTEASE ATG4"/>
    <property type="match status" value="1"/>
</dbReference>